<keyword evidence="4" id="KW-1185">Reference proteome</keyword>
<dbReference type="InterPro" id="IPR016071">
    <property type="entry name" value="Staphylococal_nuclease_OB-fold"/>
</dbReference>
<dbReference type="InterPro" id="IPR035437">
    <property type="entry name" value="SNase_OB-fold_sf"/>
</dbReference>
<keyword evidence="1" id="KW-0812">Transmembrane</keyword>
<sequence>MLRRARYAPSYPRRPWRYSRRSRFAKLQFYLKVIVVLGVMGMFGFPFLADAYVAVAKPGQDSRCRVLSVTDGDTVKVYCPGYGFESARLVGLDTPEIFSPECFSEWARGTVASWKLRQMLWTADALSIERRGTDRYQRALVRLSVDGERIADLMVNSGLARAYDGGKRRGWCDGWVI</sequence>
<dbReference type="Proteomes" id="UP000193061">
    <property type="component" value="Unassembled WGS sequence"/>
</dbReference>
<dbReference type="OrthoDB" id="9792155at2"/>
<proteinExistence type="predicted"/>
<evidence type="ECO:0000256" key="1">
    <source>
        <dbReference type="SAM" id="Phobius"/>
    </source>
</evidence>
<dbReference type="AlphaFoldDB" id="A0A1X6ZES7"/>
<organism evidence="3 4">
    <name type="scientific">Roseovarius albus</name>
    <dbReference type="NCBI Taxonomy" id="1247867"/>
    <lineage>
        <taxon>Bacteria</taxon>
        <taxon>Pseudomonadati</taxon>
        <taxon>Pseudomonadota</taxon>
        <taxon>Alphaproteobacteria</taxon>
        <taxon>Rhodobacterales</taxon>
        <taxon>Roseobacteraceae</taxon>
        <taxon>Roseovarius</taxon>
    </lineage>
</organism>
<evidence type="ECO:0000313" key="4">
    <source>
        <dbReference type="Proteomes" id="UP000193061"/>
    </source>
</evidence>
<feature type="domain" description="TNase-like" evidence="2">
    <location>
        <begin position="60"/>
        <end position="163"/>
    </location>
</feature>
<protein>
    <recommendedName>
        <fullName evidence="2">TNase-like domain-containing protein</fullName>
    </recommendedName>
</protein>
<dbReference type="SMART" id="SM00318">
    <property type="entry name" value="SNc"/>
    <property type="match status" value="1"/>
</dbReference>
<evidence type="ECO:0000259" key="2">
    <source>
        <dbReference type="PROSITE" id="PS50830"/>
    </source>
</evidence>
<name>A0A1X6ZES7_9RHOB</name>
<keyword evidence="1" id="KW-1133">Transmembrane helix</keyword>
<evidence type="ECO:0000313" key="3">
    <source>
        <dbReference type="EMBL" id="SLN49385.1"/>
    </source>
</evidence>
<dbReference type="PROSITE" id="PS50830">
    <property type="entry name" value="TNASE_3"/>
    <property type="match status" value="1"/>
</dbReference>
<dbReference type="PROSITE" id="PS01123">
    <property type="entry name" value="TNASE_1"/>
    <property type="match status" value="1"/>
</dbReference>
<feature type="transmembrane region" description="Helical" evidence="1">
    <location>
        <begin position="29"/>
        <end position="49"/>
    </location>
</feature>
<dbReference type="InterPro" id="IPR002071">
    <property type="entry name" value="Thermonucl_AS"/>
</dbReference>
<accession>A0A1X6ZES7</accession>
<dbReference type="EMBL" id="FWFX01000007">
    <property type="protein sequence ID" value="SLN49385.1"/>
    <property type="molecule type" value="Genomic_DNA"/>
</dbReference>
<gene>
    <name evidence="3" type="ORF">ROA7450_02439</name>
</gene>
<dbReference type="GO" id="GO:0004518">
    <property type="term" value="F:nuclease activity"/>
    <property type="evidence" value="ECO:0007669"/>
    <property type="project" value="InterPro"/>
</dbReference>
<keyword evidence="1" id="KW-0472">Membrane</keyword>
<dbReference type="Gene3D" id="2.40.50.90">
    <property type="match status" value="1"/>
</dbReference>
<dbReference type="SUPFAM" id="SSF50199">
    <property type="entry name" value="Staphylococcal nuclease"/>
    <property type="match status" value="1"/>
</dbReference>
<reference evidence="3 4" key="1">
    <citation type="submission" date="2017-03" db="EMBL/GenBank/DDBJ databases">
        <authorList>
            <person name="Afonso C.L."/>
            <person name="Miller P.J."/>
            <person name="Scott M.A."/>
            <person name="Spackman E."/>
            <person name="Goraichik I."/>
            <person name="Dimitrov K.M."/>
            <person name="Suarez D.L."/>
            <person name="Swayne D.E."/>
        </authorList>
    </citation>
    <scope>NUCLEOTIDE SEQUENCE [LARGE SCALE GENOMIC DNA]</scope>
    <source>
        <strain evidence="3 4">CECT 7450</strain>
    </source>
</reference>
<dbReference type="GO" id="GO:0003676">
    <property type="term" value="F:nucleic acid binding"/>
    <property type="evidence" value="ECO:0007669"/>
    <property type="project" value="InterPro"/>
</dbReference>
<dbReference type="Pfam" id="PF00565">
    <property type="entry name" value="SNase"/>
    <property type="match status" value="1"/>
</dbReference>
<dbReference type="RefSeq" id="WP_085806036.1">
    <property type="nucleotide sequence ID" value="NZ_FWFX01000007.1"/>
</dbReference>